<gene>
    <name evidence="2" type="ORF">IAA55_00615</name>
</gene>
<dbReference type="Proteomes" id="UP000823912">
    <property type="component" value="Unassembled WGS sequence"/>
</dbReference>
<evidence type="ECO:0000313" key="3">
    <source>
        <dbReference type="Proteomes" id="UP000823912"/>
    </source>
</evidence>
<keyword evidence="1" id="KW-0472">Membrane</keyword>
<feature type="transmembrane region" description="Helical" evidence="1">
    <location>
        <begin position="332"/>
        <end position="350"/>
    </location>
</feature>
<protein>
    <recommendedName>
        <fullName evidence="4">ABC-2 family transporter protein</fullName>
    </recommendedName>
</protein>
<name>A0A9D1J9V1_9FIRM</name>
<comment type="caution">
    <text evidence="2">The sequence shown here is derived from an EMBL/GenBank/DDBJ whole genome shotgun (WGS) entry which is preliminary data.</text>
</comment>
<accession>A0A9D1J9V1</accession>
<evidence type="ECO:0000313" key="2">
    <source>
        <dbReference type="EMBL" id="HIR69767.1"/>
    </source>
</evidence>
<evidence type="ECO:0008006" key="4">
    <source>
        <dbReference type="Google" id="ProtNLM"/>
    </source>
</evidence>
<feature type="transmembrane region" description="Helical" evidence="1">
    <location>
        <begin position="274"/>
        <end position="291"/>
    </location>
</feature>
<proteinExistence type="predicted"/>
<feature type="transmembrane region" description="Helical" evidence="1">
    <location>
        <begin position="241"/>
        <end position="262"/>
    </location>
</feature>
<evidence type="ECO:0000256" key="1">
    <source>
        <dbReference type="SAM" id="Phobius"/>
    </source>
</evidence>
<dbReference type="AlphaFoldDB" id="A0A9D1J9V1"/>
<feature type="transmembrane region" description="Helical" evidence="1">
    <location>
        <begin position="12"/>
        <end position="33"/>
    </location>
</feature>
<keyword evidence="1" id="KW-0812">Transmembrane</keyword>
<dbReference type="EMBL" id="DVHM01000008">
    <property type="protein sequence ID" value="HIR69767.1"/>
    <property type="molecule type" value="Genomic_DNA"/>
</dbReference>
<keyword evidence="1" id="KW-1133">Transmembrane helix</keyword>
<feature type="transmembrane region" description="Helical" evidence="1">
    <location>
        <begin position="181"/>
        <end position="207"/>
    </location>
</feature>
<sequence>MIWRKESGKIWKYPLVWGLLLLFFLFNLWNIYISVGTYSRREWRKMHEISRDGQWDPSVVEYAQDMYEDLDIFAMMRTKMLSTGYEPKGAFREFVNECYRFFDGRVKEIRANGEGEGDYYPGQYLEIHNILYVDILSYVWLEMAILVSFLVIYLMDYERICRTADLVYSSPKGREIQVRKLLVGLVHGMAASLLLLGGTLAVFFLIVPMEGLWEVPVTAPLVANVRVFWLYPFITYQSMTVGAYLIASLITGLLLVLGVGILSGILQIVVRNSYRAVIILLILLLGLYVLSGVQTGTYFDVFCRMSPAGLWGRCGTWFMEWDLVMCFQGNEVLTLIFHYLICAIGVAAGVRRWMRSDL</sequence>
<reference evidence="2" key="2">
    <citation type="journal article" date="2021" name="PeerJ">
        <title>Extensive microbial diversity within the chicken gut microbiome revealed by metagenomics and culture.</title>
        <authorList>
            <person name="Gilroy R."/>
            <person name="Ravi A."/>
            <person name="Getino M."/>
            <person name="Pursley I."/>
            <person name="Horton D.L."/>
            <person name="Alikhan N.F."/>
            <person name="Baker D."/>
            <person name="Gharbi K."/>
            <person name="Hall N."/>
            <person name="Watson M."/>
            <person name="Adriaenssens E.M."/>
            <person name="Foster-Nyarko E."/>
            <person name="Jarju S."/>
            <person name="Secka A."/>
            <person name="Antonio M."/>
            <person name="Oren A."/>
            <person name="Chaudhuri R.R."/>
            <person name="La Ragione R."/>
            <person name="Hildebrand F."/>
            <person name="Pallen M.J."/>
        </authorList>
    </citation>
    <scope>NUCLEOTIDE SEQUENCE</scope>
    <source>
        <strain evidence="2">ChiSjej5B23-6657</strain>
    </source>
</reference>
<feature type="transmembrane region" description="Helical" evidence="1">
    <location>
        <begin position="135"/>
        <end position="155"/>
    </location>
</feature>
<reference evidence="2" key="1">
    <citation type="submission" date="2020-10" db="EMBL/GenBank/DDBJ databases">
        <authorList>
            <person name="Gilroy R."/>
        </authorList>
    </citation>
    <scope>NUCLEOTIDE SEQUENCE</scope>
    <source>
        <strain evidence="2">ChiSjej5B23-6657</strain>
    </source>
</reference>
<organism evidence="2 3">
    <name type="scientific">Candidatus Pullilachnospira gallistercoris</name>
    <dbReference type="NCBI Taxonomy" id="2840911"/>
    <lineage>
        <taxon>Bacteria</taxon>
        <taxon>Bacillati</taxon>
        <taxon>Bacillota</taxon>
        <taxon>Clostridia</taxon>
        <taxon>Lachnospirales</taxon>
        <taxon>Lachnospiraceae</taxon>
        <taxon>Lachnospiraceae incertae sedis</taxon>
        <taxon>Candidatus Pullilachnospira</taxon>
    </lineage>
</organism>